<feature type="domain" description="Helicase ATP-binding" evidence="7">
    <location>
        <begin position="27"/>
        <end position="195"/>
    </location>
</feature>
<dbReference type="PROSITE" id="PS51192">
    <property type="entry name" value="HELICASE_ATP_BIND_1"/>
    <property type="match status" value="1"/>
</dbReference>
<evidence type="ECO:0000256" key="4">
    <source>
        <dbReference type="ARBA" id="ARBA00022806"/>
    </source>
</evidence>
<proteinExistence type="predicted"/>
<evidence type="ECO:0000256" key="3">
    <source>
        <dbReference type="ARBA" id="ARBA00022801"/>
    </source>
</evidence>
<evidence type="ECO:0000313" key="9">
    <source>
        <dbReference type="WBParaSite" id="nRc.2.0.1.t32943-RA"/>
    </source>
</evidence>
<dbReference type="EC" id="3.6.4.13" evidence="1"/>
<dbReference type="WBParaSite" id="nRc.2.0.1.t32943-RA">
    <property type="protein sequence ID" value="nRc.2.0.1.t32943-RA"/>
    <property type="gene ID" value="nRc.2.0.1.g32943"/>
</dbReference>
<organism evidence="8 9">
    <name type="scientific">Romanomermis culicivorax</name>
    <name type="common">Nematode worm</name>
    <dbReference type="NCBI Taxonomy" id="13658"/>
    <lineage>
        <taxon>Eukaryota</taxon>
        <taxon>Metazoa</taxon>
        <taxon>Ecdysozoa</taxon>
        <taxon>Nematoda</taxon>
        <taxon>Enoplea</taxon>
        <taxon>Dorylaimia</taxon>
        <taxon>Mermithida</taxon>
        <taxon>Mermithoidea</taxon>
        <taxon>Mermithidae</taxon>
        <taxon>Romanomermis</taxon>
    </lineage>
</organism>
<dbReference type="CDD" id="cd17978">
    <property type="entry name" value="DEXHc_DHX33"/>
    <property type="match status" value="1"/>
</dbReference>
<dbReference type="FunFam" id="3.40.50.300:FF:000750">
    <property type="entry name" value="Putative ATP-dependent RNA helicase DHX33"/>
    <property type="match status" value="1"/>
</dbReference>
<keyword evidence="5" id="KW-0067">ATP-binding</keyword>
<dbReference type="AlphaFoldDB" id="A0A915K2A6"/>
<dbReference type="InterPro" id="IPR011709">
    <property type="entry name" value="DEAD-box_helicase_OB_fold"/>
</dbReference>
<dbReference type="PANTHER" id="PTHR18934">
    <property type="entry name" value="ATP-DEPENDENT RNA HELICASE"/>
    <property type="match status" value="1"/>
</dbReference>
<dbReference type="PROSITE" id="PS00690">
    <property type="entry name" value="DEAH_ATP_HELICASE"/>
    <property type="match status" value="1"/>
</dbReference>
<dbReference type="InterPro" id="IPR002464">
    <property type="entry name" value="DNA/RNA_helicase_DEAH_CS"/>
</dbReference>
<dbReference type="InterPro" id="IPR042035">
    <property type="entry name" value="DEAH_win-hel_dom"/>
</dbReference>
<comment type="catalytic activity">
    <reaction evidence="6">
        <text>ATP + H2O = ADP + phosphate + H(+)</text>
        <dbReference type="Rhea" id="RHEA:13065"/>
        <dbReference type="ChEBI" id="CHEBI:15377"/>
        <dbReference type="ChEBI" id="CHEBI:15378"/>
        <dbReference type="ChEBI" id="CHEBI:30616"/>
        <dbReference type="ChEBI" id="CHEBI:43474"/>
        <dbReference type="ChEBI" id="CHEBI:456216"/>
        <dbReference type="EC" id="3.6.4.13"/>
    </reaction>
</comment>
<dbReference type="OMA" id="GARAKEW"/>
<keyword evidence="3" id="KW-0378">Hydrolase</keyword>
<sequence length="422" mass="48472">MELRVVLRYSKDQRQRLPIYAARHEILTQIQKNSCTIIIGETGSGKTTQIPQFLLEEKLNKSGQLYVTQPRRIAAISLSMRVAEEVGCELGTTVGYSVRFDTMVSEETQIQYMTDGMLLREAMRDPLLRRASIIVLDEVHERTLHTDVTMGIVKRAQMIRHQKYVEPLKIVVMSATMNVDHFSLYFHNSPVVYIEGRQYPVQLMYASQSSQANQRAGRAGREAPGFCYRLYKESDYDMFEANITPEISRCNLSTVTLELLSMKINEISKFDFMDKPPQASIDNAIRQLKFLNAVEEVDSKLQLTAYRHSKGARAKEWCIENFVHQRNIETVDKVRTQLKDICLQHGMQISSSPASNEPLRKALCHGLFLQCAEFMPPKEYKTIDGNLKASIHPSSCLFQHKPSFVLYSELVFTNQLYIRIRV</sequence>
<dbReference type="GO" id="GO:0045943">
    <property type="term" value="P:positive regulation of transcription by RNA polymerase I"/>
    <property type="evidence" value="ECO:0007669"/>
    <property type="project" value="TreeGrafter"/>
</dbReference>
<evidence type="ECO:0000313" key="8">
    <source>
        <dbReference type="Proteomes" id="UP000887565"/>
    </source>
</evidence>
<dbReference type="GO" id="GO:0005524">
    <property type="term" value="F:ATP binding"/>
    <property type="evidence" value="ECO:0007669"/>
    <property type="project" value="UniProtKB-KW"/>
</dbReference>
<dbReference type="Gene3D" id="1.10.10.2130">
    <property type="entry name" value="DEAH helicase family, winged-helix domain"/>
    <property type="match status" value="1"/>
</dbReference>
<name>A0A915K2A6_ROMCU</name>
<dbReference type="InterPro" id="IPR027417">
    <property type="entry name" value="P-loop_NTPase"/>
</dbReference>
<accession>A0A915K2A6</accession>
<dbReference type="GO" id="GO:0003724">
    <property type="term" value="F:RNA helicase activity"/>
    <property type="evidence" value="ECO:0007669"/>
    <property type="project" value="UniProtKB-EC"/>
</dbReference>
<reference evidence="9" key="1">
    <citation type="submission" date="2022-11" db="UniProtKB">
        <authorList>
            <consortium name="WormBaseParasite"/>
        </authorList>
    </citation>
    <scope>IDENTIFICATION</scope>
</reference>
<evidence type="ECO:0000256" key="2">
    <source>
        <dbReference type="ARBA" id="ARBA00022741"/>
    </source>
</evidence>
<dbReference type="InterPro" id="IPR011545">
    <property type="entry name" value="DEAD/DEAH_box_helicase_dom"/>
</dbReference>
<evidence type="ECO:0000256" key="5">
    <source>
        <dbReference type="ARBA" id="ARBA00022840"/>
    </source>
</evidence>
<dbReference type="Gene3D" id="3.40.50.300">
    <property type="entry name" value="P-loop containing nucleotide triphosphate hydrolases"/>
    <property type="match status" value="2"/>
</dbReference>
<keyword evidence="2" id="KW-0547">Nucleotide-binding</keyword>
<dbReference type="SMART" id="SM00487">
    <property type="entry name" value="DEXDc"/>
    <property type="match status" value="1"/>
</dbReference>
<dbReference type="GO" id="GO:0016787">
    <property type="term" value="F:hydrolase activity"/>
    <property type="evidence" value="ECO:0007669"/>
    <property type="project" value="UniProtKB-KW"/>
</dbReference>
<evidence type="ECO:0000259" key="7">
    <source>
        <dbReference type="PROSITE" id="PS51192"/>
    </source>
</evidence>
<keyword evidence="4" id="KW-0347">Helicase</keyword>
<dbReference type="InterPro" id="IPR014001">
    <property type="entry name" value="Helicase_ATP-bd"/>
</dbReference>
<evidence type="ECO:0000256" key="6">
    <source>
        <dbReference type="ARBA" id="ARBA00047984"/>
    </source>
</evidence>
<dbReference type="GO" id="GO:0005730">
    <property type="term" value="C:nucleolus"/>
    <property type="evidence" value="ECO:0007669"/>
    <property type="project" value="TreeGrafter"/>
</dbReference>
<dbReference type="Pfam" id="PF00270">
    <property type="entry name" value="DEAD"/>
    <property type="match status" value="1"/>
</dbReference>
<keyword evidence="8" id="KW-1185">Reference proteome</keyword>
<dbReference type="Proteomes" id="UP000887565">
    <property type="component" value="Unplaced"/>
</dbReference>
<evidence type="ECO:0000256" key="1">
    <source>
        <dbReference type="ARBA" id="ARBA00012552"/>
    </source>
</evidence>
<dbReference type="PANTHER" id="PTHR18934:SF118">
    <property type="entry name" value="ATP-DEPENDENT RNA HELICASE DHX33"/>
    <property type="match status" value="1"/>
</dbReference>
<dbReference type="SUPFAM" id="SSF52540">
    <property type="entry name" value="P-loop containing nucleoside triphosphate hydrolases"/>
    <property type="match status" value="1"/>
</dbReference>
<protein>
    <recommendedName>
        <fullName evidence="1">RNA helicase</fullName>
        <ecNumber evidence="1">3.6.4.13</ecNumber>
    </recommendedName>
</protein>
<dbReference type="GO" id="GO:0003725">
    <property type="term" value="F:double-stranded RNA binding"/>
    <property type="evidence" value="ECO:0007669"/>
    <property type="project" value="TreeGrafter"/>
</dbReference>
<dbReference type="Pfam" id="PF07717">
    <property type="entry name" value="OB_NTP_bind"/>
    <property type="match status" value="1"/>
</dbReference>